<keyword evidence="8" id="KW-1185">Reference proteome</keyword>
<dbReference type="PANTHER" id="PTHR46743">
    <property type="entry name" value="TEICHOIC ACIDS EXPORT ATP-BINDING PROTEIN TAGH"/>
    <property type="match status" value="1"/>
</dbReference>
<gene>
    <name evidence="7" type="ORF">ACFQPC_02660</name>
</gene>
<keyword evidence="2" id="KW-0813">Transport</keyword>
<comment type="caution">
    <text evidence="7">The sequence shown here is derived from an EMBL/GenBank/DDBJ whole genome shotgun (WGS) entry which is preliminary data.</text>
</comment>
<dbReference type="InterPro" id="IPR027417">
    <property type="entry name" value="P-loop_NTPase"/>
</dbReference>
<dbReference type="SUPFAM" id="SSF52540">
    <property type="entry name" value="P-loop containing nucleoside triphosphate hydrolases"/>
    <property type="match status" value="1"/>
</dbReference>
<dbReference type="Pfam" id="PF00005">
    <property type="entry name" value="ABC_tran"/>
    <property type="match status" value="1"/>
</dbReference>
<dbReference type="InterPro" id="IPR015860">
    <property type="entry name" value="ABC_transpr_TagH-like"/>
</dbReference>
<dbReference type="Proteomes" id="UP001596542">
    <property type="component" value="Unassembled WGS sequence"/>
</dbReference>
<dbReference type="SMART" id="SM00382">
    <property type="entry name" value="AAA"/>
    <property type="match status" value="1"/>
</dbReference>
<evidence type="ECO:0000313" key="7">
    <source>
        <dbReference type="EMBL" id="MFC7286929.1"/>
    </source>
</evidence>
<evidence type="ECO:0000313" key="8">
    <source>
        <dbReference type="Proteomes" id="UP001596542"/>
    </source>
</evidence>
<comment type="similarity">
    <text evidence="1">Belongs to the ABC transporter superfamily.</text>
</comment>
<protein>
    <submittedName>
        <fullName evidence="7">Polysaccharide ABC transporter ATP-binding protein</fullName>
    </submittedName>
</protein>
<dbReference type="InterPro" id="IPR050683">
    <property type="entry name" value="Bact_Polysacc_Export_ATP-bd"/>
</dbReference>
<keyword evidence="5 7" id="KW-0067">ATP-binding</keyword>
<dbReference type="PANTHER" id="PTHR46743:SF2">
    <property type="entry name" value="TEICHOIC ACIDS EXPORT ATP-BINDING PROTEIN TAGH"/>
    <property type="match status" value="1"/>
</dbReference>
<sequence>MSQDIAIEICDVAKTYPVFTHPWQAVRYLGALIRHGRLDEKHLQDGVHALSGVNLTVRRGERIGIVGRNGAGKSTLLKLLSADFPPTRGSMHVNGEIYCLLPGSVGFTLEQSTLENARQYLSYLPITEEEMEARIEDIRTFTELGEYFTQPVKNLSLGMRVRAEFAVATARMADIVIIDEVLGAGDIYWSEKIARRMEQLCAQGTTLVLVSHSLEQINRYCERAVWIEKGEVVLDDTAVEVTKRYEGFLEQLSWQTDDLDDKTVSIQQMAAGLGNRTLPDSGQTITRWPGRGDVEITGVWLNEKPSSKIQLSAEDPLSIRLHVKACKSGQFRLGYLFTFWSVYGKRVAVVENETDFIELAKDEQHAISLNLETLGLASGAYHITLTVMDTGASIGTTNETATRLDALYKSFSVEIAPNGGHPSPIYRFTLLSEPSQ</sequence>
<dbReference type="InterPro" id="IPR003593">
    <property type="entry name" value="AAA+_ATPase"/>
</dbReference>
<dbReference type="InterPro" id="IPR017871">
    <property type="entry name" value="ABC_transporter-like_CS"/>
</dbReference>
<dbReference type="RefSeq" id="WP_382270095.1">
    <property type="nucleotide sequence ID" value="NZ_JBHTBU010000001.1"/>
</dbReference>
<evidence type="ECO:0000256" key="5">
    <source>
        <dbReference type="ARBA" id="ARBA00022840"/>
    </source>
</evidence>
<keyword evidence="4" id="KW-0547">Nucleotide-binding</keyword>
<evidence type="ECO:0000256" key="4">
    <source>
        <dbReference type="ARBA" id="ARBA00022741"/>
    </source>
</evidence>
<evidence type="ECO:0000256" key="2">
    <source>
        <dbReference type="ARBA" id="ARBA00022448"/>
    </source>
</evidence>
<evidence type="ECO:0000259" key="6">
    <source>
        <dbReference type="PROSITE" id="PS50893"/>
    </source>
</evidence>
<evidence type="ECO:0000256" key="3">
    <source>
        <dbReference type="ARBA" id="ARBA00022475"/>
    </source>
</evidence>
<dbReference type="GO" id="GO:0005524">
    <property type="term" value="F:ATP binding"/>
    <property type="evidence" value="ECO:0007669"/>
    <property type="project" value="UniProtKB-KW"/>
</dbReference>
<keyword evidence="3" id="KW-1003">Cell membrane</keyword>
<feature type="domain" description="ABC transporter" evidence="6">
    <location>
        <begin position="33"/>
        <end position="254"/>
    </location>
</feature>
<dbReference type="PROSITE" id="PS50893">
    <property type="entry name" value="ABC_TRANSPORTER_2"/>
    <property type="match status" value="1"/>
</dbReference>
<dbReference type="InterPro" id="IPR003439">
    <property type="entry name" value="ABC_transporter-like_ATP-bd"/>
</dbReference>
<name>A0ABW2I7H6_9BURK</name>
<organism evidence="7 8">
    <name type="scientific">Herminiimonas glaciei</name>
    <dbReference type="NCBI Taxonomy" id="523788"/>
    <lineage>
        <taxon>Bacteria</taxon>
        <taxon>Pseudomonadati</taxon>
        <taxon>Pseudomonadota</taxon>
        <taxon>Betaproteobacteria</taxon>
        <taxon>Burkholderiales</taxon>
        <taxon>Oxalobacteraceae</taxon>
        <taxon>Herminiimonas</taxon>
    </lineage>
</organism>
<evidence type="ECO:0000256" key="1">
    <source>
        <dbReference type="ARBA" id="ARBA00005417"/>
    </source>
</evidence>
<dbReference type="CDD" id="cd03220">
    <property type="entry name" value="ABC_KpsT_Wzt"/>
    <property type="match status" value="1"/>
</dbReference>
<dbReference type="EMBL" id="JBHTBU010000001">
    <property type="protein sequence ID" value="MFC7286929.1"/>
    <property type="molecule type" value="Genomic_DNA"/>
</dbReference>
<accession>A0ABW2I7H6</accession>
<keyword evidence="3" id="KW-0472">Membrane</keyword>
<reference evidence="8" key="1">
    <citation type="journal article" date="2019" name="Int. J. Syst. Evol. Microbiol.">
        <title>The Global Catalogue of Microorganisms (GCM) 10K type strain sequencing project: providing services to taxonomists for standard genome sequencing and annotation.</title>
        <authorList>
            <consortium name="The Broad Institute Genomics Platform"/>
            <consortium name="The Broad Institute Genome Sequencing Center for Infectious Disease"/>
            <person name="Wu L."/>
            <person name="Ma J."/>
        </authorList>
    </citation>
    <scope>NUCLEOTIDE SEQUENCE [LARGE SCALE GENOMIC DNA]</scope>
    <source>
        <strain evidence="8">KACC 12508</strain>
    </source>
</reference>
<proteinExistence type="inferred from homology"/>
<dbReference type="Gene3D" id="3.40.50.300">
    <property type="entry name" value="P-loop containing nucleotide triphosphate hydrolases"/>
    <property type="match status" value="1"/>
</dbReference>
<dbReference type="PROSITE" id="PS00211">
    <property type="entry name" value="ABC_TRANSPORTER_1"/>
    <property type="match status" value="1"/>
</dbReference>